<name>A0ABQ7V6G7_SOLTU</name>
<comment type="caution">
    <text evidence="1">The sequence shown here is derived from an EMBL/GenBank/DDBJ whole genome shotgun (WGS) entry which is preliminary data.</text>
</comment>
<sequence>MLDSLNEIDHVAFYTSSDAPSPKKMLTIQLVNITETSRPTPQSLIDLNNPAPSYQHGPHLSMLSDCLFEGDLSGSRYSESNILAASDNMVVESLTKMREWTRNDEESSFTEDLLGDAKPLFDRTPDVGLSSASDSDDDEDDNTLLRWAIQKRMVLITSK</sequence>
<proteinExistence type="predicted"/>
<reference evidence="1 2" key="1">
    <citation type="journal article" date="2021" name="bioRxiv">
        <title>Chromosome-scale and haplotype-resolved genome assembly of a tetraploid potato cultivar.</title>
        <authorList>
            <person name="Sun H."/>
            <person name="Jiao W.-B."/>
            <person name="Krause K."/>
            <person name="Campoy J.A."/>
            <person name="Goel M."/>
            <person name="Folz-Donahue K."/>
            <person name="Kukat C."/>
            <person name="Huettel B."/>
            <person name="Schneeberger K."/>
        </authorList>
    </citation>
    <scope>NUCLEOTIDE SEQUENCE [LARGE SCALE GENOMIC DNA]</scope>
    <source>
        <strain evidence="1">SolTubOtavaFocal</strain>
        <tissue evidence="1">Leaves</tissue>
    </source>
</reference>
<accession>A0ABQ7V6G7</accession>
<gene>
    <name evidence="1" type="ORF">KY290_023165</name>
</gene>
<dbReference type="EMBL" id="JAIVGD010000015">
    <property type="protein sequence ID" value="KAH0759672.1"/>
    <property type="molecule type" value="Genomic_DNA"/>
</dbReference>
<dbReference type="Proteomes" id="UP000826656">
    <property type="component" value="Unassembled WGS sequence"/>
</dbReference>
<organism evidence="1 2">
    <name type="scientific">Solanum tuberosum</name>
    <name type="common">Potato</name>
    <dbReference type="NCBI Taxonomy" id="4113"/>
    <lineage>
        <taxon>Eukaryota</taxon>
        <taxon>Viridiplantae</taxon>
        <taxon>Streptophyta</taxon>
        <taxon>Embryophyta</taxon>
        <taxon>Tracheophyta</taxon>
        <taxon>Spermatophyta</taxon>
        <taxon>Magnoliopsida</taxon>
        <taxon>eudicotyledons</taxon>
        <taxon>Gunneridae</taxon>
        <taxon>Pentapetalae</taxon>
        <taxon>asterids</taxon>
        <taxon>lamiids</taxon>
        <taxon>Solanales</taxon>
        <taxon>Solanaceae</taxon>
        <taxon>Solanoideae</taxon>
        <taxon>Solaneae</taxon>
        <taxon>Solanum</taxon>
    </lineage>
</organism>
<evidence type="ECO:0000313" key="1">
    <source>
        <dbReference type="EMBL" id="KAH0759672.1"/>
    </source>
</evidence>
<evidence type="ECO:0000313" key="2">
    <source>
        <dbReference type="Proteomes" id="UP000826656"/>
    </source>
</evidence>
<protein>
    <submittedName>
        <fullName evidence="1">Uncharacterized protein</fullName>
    </submittedName>
</protein>
<keyword evidence="2" id="KW-1185">Reference proteome</keyword>